<dbReference type="EMBL" id="JAVRAD010000017">
    <property type="protein sequence ID" value="MDX8332430.1"/>
    <property type="molecule type" value="Genomic_DNA"/>
</dbReference>
<keyword evidence="4" id="KW-1185">Reference proteome</keyword>
<dbReference type="InterPro" id="IPR001387">
    <property type="entry name" value="Cro/C1-type_HTH"/>
</dbReference>
<dbReference type="SMART" id="SM00530">
    <property type="entry name" value="HTH_XRE"/>
    <property type="match status" value="1"/>
</dbReference>
<dbReference type="RefSeq" id="WP_407026490.1">
    <property type="nucleotide sequence ID" value="NZ_CP192770.1"/>
</dbReference>
<dbReference type="InterPro" id="IPR010982">
    <property type="entry name" value="Lambda_DNA-bd_dom_sf"/>
</dbReference>
<evidence type="ECO:0000259" key="2">
    <source>
        <dbReference type="PROSITE" id="PS50943"/>
    </source>
</evidence>
<evidence type="ECO:0000256" key="1">
    <source>
        <dbReference type="SAM" id="MobiDB-lite"/>
    </source>
</evidence>
<dbReference type="Proteomes" id="UP001277561">
    <property type="component" value="Unassembled WGS sequence"/>
</dbReference>
<evidence type="ECO:0000313" key="3">
    <source>
        <dbReference type="EMBL" id="MDX8332430.1"/>
    </source>
</evidence>
<dbReference type="Pfam" id="PF01381">
    <property type="entry name" value="HTH_3"/>
    <property type="match status" value="1"/>
</dbReference>
<comment type="caution">
    <text evidence="3">The sequence shown here is derived from an EMBL/GenBank/DDBJ whole genome shotgun (WGS) entry which is preliminary data.</text>
</comment>
<reference evidence="3" key="1">
    <citation type="journal article" date="2023" name="Phytobiomes J">
        <title>Deciphering the key players within the bacterial microbiota associated with aerial crown gall tumors on rhododendron: Insights into the gallobiome.</title>
        <authorList>
            <person name="Kuzmanovic N."/>
            <person name="Nesme J."/>
            <person name="Wolf J."/>
            <person name="Neumann-Schaal M."/>
            <person name="Petersen J."/>
            <person name="Fernandez-Gnecco G."/>
            <person name="Sproeer C."/>
            <person name="Bunk B."/>
            <person name="Overmann J."/>
            <person name="Sorensen S.J."/>
            <person name="Idczak E."/>
            <person name="Smalla K."/>
        </authorList>
    </citation>
    <scope>NUCLEOTIDE SEQUENCE [LARGE SCALE GENOMIC DNA]</scope>
    <source>
        <strain evidence="3">Rho-14.1</strain>
    </source>
</reference>
<accession>A0ABU4W6P6</accession>
<proteinExistence type="predicted"/>
<organism evidence="3 4">
    <name type="scientific">Agrobacterium rosae</name>
    <dbReference type="NCBI Taxonomy" id="1972867"/>
    <lineage>
        <taxon>Bacteria</taxon>
        <taxon>Pseudomonadati</taxon>
        <taxon>Pseudomonadota</taxon>
        <taxon>Alphaproteobacteria</taxon>
        <taxon>Hyphomicrobiales</taxon>
        <taxon>Rhizobiaceae</taxon>
        <taxon>Rhizobium/Agrobacterium group</taxon>
        <taxon>Agrobacterium</taxon>
    </lineage>
</organism>
<dbReference type="Gene3D" id="1.10.260.40">
    <property type="entry name" value="lambda repressor-like DNA-binding domains"/>
    <property type="match status" value="1"/>
</dbReference>
<evidence type="ECO:0000313" key="4">
    <source>
        <dbReference type="Proteomes" id="UP001277561"/>
    </source>
</evidence>
<dbReference type="CDD" id="cd00093">
    <property type="entry name" value="HTH_XRE"/>
    <property type="match status" value="1"/>
</dbReference>
<feature type="domain" description="HTH cro/C1-type" evidence="2">
    <location>
        <begin position="22"/>
        <end position="78"/>
    </location>
</feature>
<feature type="region of interest" description="Disordered" evidence="1">
    <location>
        <begin position="98"/>
        <end position="130"/>
    </location>
</feature>
<name>A0ABU4W6P6_9HYPH</name>
<protein>
    <submittedName>
        <fullName evidence="3">Helix-turn-helix domain-containing protein</fullName>
    </submittedName>
</protein>
<dbReference type="SUPFAM" id="SSF47413">
    <property type="entry name" value="lambda repressor-like DNA-binding domains"/>
    <property type="match status" value="1"/>
</dbReference>
<sequence length="130" mass="14024">MKNSTLPSLNAINGLKKLGADISAARKRRKITQQRLADGAGVTLPTIRRLENGDPGVSLATLAMVLVVLGEGKRLANLLDVGGDDVGLMLENQQLPQRVRGPRRKPARTTIDQARPATVPHHDEDFGEAF</sequence>
<dbReference type="PROSITE" id="PS50943">
    <property type="entry name" value="HTH_CROC1"/>
    <property type="match status" value="1"/>
</dbReference>
<gene>
    <name evidence="3" type="ORF">RMS29_24790</name>
</gene>